<dbReference type="InterPro" id="IPR002110">
    <property type="entry name" value="Ankyrin_rpt"/>
</dbReference>
<evidence type="ECO:0000256" key="1">
    <source>
        <dbReference type="ARBA" id="ARBA00022737"/>
    </source>
</evidence>
<evidence type="ECO:0000313" key="7">
    <source>
        <dbReference type="Proteomes" id="UP000254802"/>
    </source>
</evidence>
<evidence type="ECO:0000256" key="3">
    <source>
        <dbReference type="PROSITE-ProRule" id="PRU00023"/>
    </source>
</evidence>
<dbReference type="Proteomes" id="UP000318394">
    <property type="component" value="Unassembled WGS sequence"/>
</dbReference>
<dbReference type="InterPro" id="IPR036770">
    <property type="entry name" value="Ankyrin_rpt-contain_sf"/>
</dbReference>
<keyword evidence="1" id="KW-0677">Repeat</keyword>
<reference evidence="8 9" key="2">
    <citation type="journal article" date="2019" name="Vet. Microbiol.">
        <title>Genetic characterization of susceptible and multi-drug resistant Mannheimia haemolytica isolated from high-risk stocker calves prior to and after antimicrobial metaphylaxis.</title>
        <authorList>
            <person name="Snyder E.R."/>
            <person name="Alvarez-Narvaez S."/>
            <person name="Credille B.C."/>
        </authorList>
    </citation>
    <scope>NUCLEOTIDE SEQUENCE [LARGE SCALE GENOMIC DNA]</scope>
    <source>
        <strain evidence="6 8">UGA-R5-128-1</strain>
        <strain evidence="5 9">UGA-R7-163-1</strain>
    </source>
</reference>
<dbReference type="SMART" id="SM00248">
    <property type="entry name" value="ANK"/>
    <property type="match status" value="2"/>
</dbReference>
<sequence>MNELYEKYKDEPSMLVAIADGEGNIGVLEDIFLYKKQLAFSYVTPLERWNWLHQCNLNSYAPAPLSVIEFYIQNGVEINAQDCYGMTPLHYAMRAKNVDAAIALLNAGADPNIPNQDNLIPLSMIGYLPDRLDVLELMLEKGANVHFLVNKNETILESYKPTEMEPNLAPIYELMLKYA</sequence>
<proteinExistence type="predicted"/>
<dbReference type="STRING" id="75985.WC39_06835"/>
<dbReference type="Pfam" id="PF12796">
    <property type="entry name" value="Ank_2"/>
    <property type="match status" value="1"/>
</dbReference>
<dbReference type="KEGG" id="mhay:VK67_06840"/>
<feature type="repeat" description="ANK" evidence="3">
    <location>
        <begin position="84"/>
        <end position="116"/>
    </location>
</feature>
<dbReference type="EMBL" id="VAJB01000005">
    <property type="protein sequence ID" value="TRB75628.1"/>
    <property type="molecule type" value="Genomic_DNA"/>
</dbReference>
<dbReference type="EMBL" id="UGPN01000002">
    <property type="protein sequence ID" value="STY63747.1"/>
    <property type="molecule type" value="Genomic_DNA"/>
</dbReference>
<evidence type="ECO:0000256" key="2">
    <source>
        <dbReference type="ARBA" id="ARBA00023043"/>
    </source>
</evidence>
<dbReference type="PRINTS" id="PR01415">
    <property type="entry name" value="ANKYRIN"/>
</dbReference>
<organism evidence="6 8">
    <name type="scientific">Mannheimia haemolytica</name>
    <name type="common">Pasteurella haemolytica</name>
    <dbReference type="NCBI Taxonomy" id="75985"/>
    <lineage>
        <taxon>Bacteria</taxon>
        <taxon>Pseudomonadati</taxon>
        <taxon>Pseudomonadota</taxon>
        <taxon>Gammaproteobacteria</taxon>
        <taxon>Pasteurellales</taxon>
        <taxon>Pasteurellaceae</taxon>
        <taxon>Mannheimia</taxon>
    </lineage>
</organism>
<dbReference type="EMBL" id="VAJI01000005">
    <property type="protein sequence ID" value="TRB38936.1"/>
    <property type="molecule type" value="Genomic_DNA"/>
</dbReference>
<dbReference type="RefSeq" id="WP_006248596.1">
    <property type="nucleotide sequence ID" value="NZ_CP011098.1"/>
</dbReference>
<dbReference type="Gene3D" id="1.25.40.20">
    <property type="entry name" value="Ankyrin repeat-containing domain"/>
    <property type="match status" value="1"/>
</dbReference>
<dbReference type="PANTHER" id="PTHR24171">
    <property type="entry name" value="ANKYRIN REPEAT DOMAIN-CONTAINING PROTEIN 39-RELATED"/>
    <property type="match status" value="1"/>
</dbReference>
<dbReference type="SUPFAM" id="SSF48403">
    <property type="entry name" value="Ankyrin repeat"/>
    <property type="match status" value="1"/>
</dbReference>
<accession>A0A248ZZJ1</accession>
<gene>
    <name evidence="6" type="ORF">FEA53_04355</name>
    <name evidence="5" type="ORF">FEB89_04360</name>
    <name evidence="4" type="ORF">NCTC10638_02917</name>
</gene>
<dbReference type="PROSITE" id="PS50088">
    <property type="entry name" value="ANK_REPEAT"/>
    <property type="match status" value="1"/>
</dbReference>
<evidence type="ECO:0000313" key="6">
    <source>
        <dbReference type="EMBL" id="TRB75628.1"/>
    </source>
</evidence>
<dbReference type="KEGG" id="mhaq:WC39_06835"/>
<evidence type="ECO:0000313" key="8">
    <source>
        <dbReference type="Proteomes" id="UP000315164"/>
    </source>
</evidence>
<protein>
    <submittedName>
        <fullName evidence="4 6">Ankyrin repeat</fullName>
    </submittedName>
</protein>
<reference evidence="4 7" key="1">
    <citation type="submission" date="2018-06" db="EMBL/GenBank/DDBJ databases">
        <authorList>
            <consortium name="Pathogen Informatics"/>
            <person name="Doyle S."/>
        </authorList>
    </citation>
    <scope>NUCLEOTIDE SEQUENCE [LARGE SCALE GENOMIC DNA]</scope>
    <source>
        <strain evidence="4 7">NCTC10638</strain>
    </source>
</reference>
<evidence type="ECO:0000313" key="4">
    <source>
        <dbReference type="EMBL" id="STY63747.1"/>
    </source>
</evidence>
<dbReference type="Proteomes" id="UP000315164">
    <property type="component" value="Unassembled WGS sequence"/>
</dbReference>
<name>A0A248ZZJ1_MANHA</name>
<keyword evidence="2 3" id="KW-0040">ANK repeat</keyword>
<dbReference type="GeneID" id="67369014"/>
<dbReference type="OrthoDB" id="6087427at2"/>
<dbReference type="AlphaFoldDB" id="A0A248ZZJ1"/>
<evidence type="ECO:0000313" key="5">
    <source>
        <dbReference type="EMBL" id="TRB38936.1"/>
    </source>
</evidence>
<keyword evidence="9" id="KW-1185">Reference proteome</keyword>
<dbReference type="Proteomes" id="UP000254802">
    <property type="component" value="Unassembled WGS sequence"/>
</dbReference>
<evidence type="ECO:0000313" key="9">
    <source>
        <dbReference type="Proteomes" id="UP000318394"/>
    </source>
</evidence>
<dbReference type="PROSITE" id="PS50297">
    <property type="entry name" value="ANK_REP_REGION"/>
    <property type="match status" value="1"/>
</dbReference>